<sequence>MVFEDVDGRPGAHSSVAKGTEDGGVEVELYDTVLPDGMLETMLHGEAPDGGIEKVIPVSQSTPDNWQGVEDLEPVVPEETLPQPAMGDGPPRVCVGQAGSCAGPTTLTADPRVE</sequence>
<evidence type="ECO:0000256" key="1">
    <source>
        <dbReference type="SAM" id="MobiDB-lite"/>
    </source>
</evidence>
<name>A0AAW2MCG7_SESRA</name>
<comment type="caution">
    <text evidence="2">The sequence shown here is derived from an EMBL/GenBank/DDBJ whole genome shotgun (WGS) entry which is preliminary data.</text>
</comment>
<feature type="region of interest" description="Disordered" evidence="1">
    <location>
        <begin position="79"/>
        <end position="114"/>
    </location>
</feature>
<proteinExistence type="predicted"/>
<reference evidence="2" key="2">
    <citation type="journal article" date="2024" name="Plant">
        <title>Genomic evolution and insights into agronomic trait innovations of Sesamum species.</title>
        <authorList>
            <person name="Miao H."/>
            <person name="Wang L."/>
            <person name="Qu L."/>
            <person name="Liu H."/>
            <person name="Sun Y."/>
            <person name="Le M."/>
            <person name="Wang Q."/>
            <person name="Wei S."/>
            <person name="Zheng Y."/>
            <person name="Lin W."/>
            <person name="Duan Y."/>
            <person name="Cao H."/>
            <person name="Xiong S."/>
            <person name="Wang X."/>
            <person name="Wei L."/>
            <person name="Li C."/>
            <person name="Ma Q."/>
            <person name="Ju M."/>
            <person name="Zhao R."/>
            <person name="Li G."/>
            <person name="Mu C."/>
            <person name="Tian Q."/>
            <person name="Mei H."/>
            <person name="Zhang T."/>
            <person name="Gao T."/>
            <person name="Zhang H."/>
        </authorList>
    </citation>
    <scope>NUCLEOTIDE SEQUENCE</scope>
    <source>
        <strain evidence="2">G02</strain>
    </source>
</reference>
<dbReference type="EMBL" id="JACGWJ010000022">
    <property type="protein sequence ID" value="KAL0329207.1"/>
    <property type="molecule type" value="Genomic_DNA"/>
</dbReference>
<dbReference type="AlphaFoldDB" id="A0AAW2MCG7"/>
<accession>A0AAW2MCG7</accession>
<feature type="compositionally biased region" description="Basic and acidic residues" evidence="1">
    <location>
        <begin position="1"/>
        <end position="10"/>
    </location>
</feature>
<reference evidence="2" key="1">
    <citation type="submission" date="2020-06" db="EMBL/GenBank/DDBJ databases">
        <authorList>
            <person name="Li T."/>
            <person name="Hu X."/>
            <person name="Zhang T."/>
            <person name="Song X."/>
            <person name="Zhang H."/>
            <person name="Dai N."/>
            <person name="Sheng W."/>
            <person name="Hou X."/>
            <person name="Wei L."/>
        </authorList>
    </citation>
    <scope>NUCLEOTIDE SEQUENCE</scope>
    <source>
        <strain evidence="2">G02</strain>
        <tissue evidence="2">Leaf</tissue>
    </source>
</reference>
<feature type="region of interest" description="Disordered" evidence="1">
    <location>
        <begin position="1"/>
        <end position="24"/>
    </location>
</feature>
<protein>
    <submittedName>
        <fullName evidence="2">Uncharacterized protein</fullName>
    </submittedName>
</protein>
<organism evidence="2">
    <name type="scientific">Sesamum radiatum</name>
    <name type="common">Black benniseed</name>
    <dbReference type="NCBI Taxonomy" id="300843"/>
    <lineage>
        <taxon>Eukaryota</taxon>
        <taxon>Viridiplantae</taxon>
        <taxon>Streptophyta</taxon>
        <taxon>Embryophyta</taxon>
        <taxon>Tracheophyta</taxon>
        <taxon>Spermatophyta</taxon>
        <taxon>Magnoliopsida</taxon>
        <taxon>eudicotyledons</taxon>
        <taxon>Gunneridae</taxon>
        <taxon>Pentapetalae</taxon>
        <taxon>asterids</taxon>
        <taxon>lamiids</taxon>
        <taxon>Lamiales</taxon>
        <taxon>Pedaliaceae</taxon>
        <taxon>Sesamum</taxon>
    </lineage>
</organism>
<gene>
    <name evidence="2" type="ORF">Sradi_4907400</name>
</gene>
<evidence type="ECO:0000313" key="2">
    <source>
        <dbReference type="EMBL" id="KAL0329207.1"/>
    </source>
</evidence>